<evidence type="ECO:0000313" key="2">
    <source>
        <dbReference type="Proteomes" id="UP000011723"/>
    </source>
</evidence>
<evidence type="ECO:0000313" key="1">
    <source>
        <dbReference type="EMBL" id="AGF73214.1"/>
    </source>
</evidence>
<dbReference type="AlphaFoldDB" id="M1MZS1"/>
<dbReference type="HOGENOM" id="CLU_2715536_0_0_11"/>
<dbReference type="EMBL" id="CP003697">
    <property type="protein sequence ID" value="AGF73214.1"/>
    <property type="molecule type" value="Genomic_DNA"/>
</dbReference>
<name>M1MZS1_9CORY</name>
<proteinExistence type="predicted"/>
<dbReference type="Proteomes" id="UP000011723">
    <property type="component" value="Chromosome"/>
</dbReference>
<dbReference type="KEGG" id="chn:A605_11070"/>
<keyword evidence="2" id="KW-1185">Reference proteome</keyword>
<accession>M1MZS1</accession>
<reference evidence="1 2" key="1">
    <citation type="journal article" date="2012" name="Stand. Genomic Sci.">
        <title>Genome sequence of the halotolerant bacterium Corynebacterium halotolerans type strain YIM 70093(T) (= DSM 44683(T)).</title>
        <authorList>
            <person name="Ruckert C."/>
            <person name="Albersmeier A."/>
            <person name="Al-Dilaimi A."/>
            <person name="Niehaus K."/>
            <person name="Szczepanowski R."/>
            <person name="Kalinowski J."/>
        </authorList>
    </citation>
    <scope>NUCLEOTIDE SEQUENCE [LARGE SCALE GENOMIC DNA]</scope>
    <source>
        <strain evidence="1">YIM 70093</strain>
    </source>
</reference>
<protein>
    <submittedName>
        <fullName evidence="1">Uncharacterized protein</fullName>
    </submittedName>
</protein>
<organism evidence="1 2">
    <name type="scientific">Corynebacterium halotolerans YIM 70093 = DSM 44683</name>
    <dbReference type="NCBI Taxonomy" id="1121362"/>
    <lineage>
        <taxon>Bacteria</taxon>
        <taxon>Bacillati</taxon>
        <taxon>Actinomycetota</taxon>
        <taxon>Actinomycetes</taxon>
        <taxon>Mycobacteriales</taxon>
        <taxon>Corynebacteriaceae</taxon>
        <taxon>Corynebacterium</taxon>
    </lineage>
</organism>
<gene>
    <name evidence="1" type="ORF">A605_11070</name>
</gene>
<sequence>MDAVGHAHLQAGVELVTGTPGAKPWTVRSQAGLTGIPELGSEGPTKHRDLPAASQKTTMEIGIRNADKRWSP</sequence>